<feature type="non-terminal residue" evidence="2">
    <location>
        <position position="1"/>
    </location>
</feature>
<proteinExistence type="predicted"/>
<name>A0A855X349_9BACT</name>
<keyword evidence="1" id="KW-1133">Transmembrane helix</keyword>
<evidence type="ECO:0000313" key="2">
    <source>
        <dbReference type="EMBL" id="PWB69208.1"/>
    </source>
</evidence>
<keyword evidence="1" id="KW-0472">Membrane</keyword>
<gene>
    <name evidence="2" type="ORF">C3F09_10480</name>
</gene>
<reference evidence="2 3" key="1">
    <citation type="journal article" date="2018" name="ISME J.">
        <title>A methanotrophic archaeon couples anaerobic oxidation of methane to Fe(III) reduction.</title>
        <authorList>
            <person name="Cai C."/>
            <person name="Leu A.O."/>
            <person name="Xie G.J."/>
            <person name="Guo J."/>
            <person name="Feng Y."/>
            <person name="Zhao J.X."/>
            <person name="Tyson G.W."/>
            <person name="Yuan Z."/>
            <person name="Hu S."/>
        </authorList>
    </citation>
    <scope>NUCLEOTIDE SEQUENCE [LARGE SCALE GENOMIC DNA]</scope>
    <source>
        <strain evidence="2">FeB_12</strain>
    </source>
</reference>
<feature type="transmembrane region" description="Helical" evidence="1">
    <location>
        <begin position="30"/>
        <end position="48"/>
    </location>
</feature>
<evidence type="ECO:0000256" key="1">
    <source>
        <dbReference type="SAM" id="Phobius"/>
    </source>
</evidence>
<protein>
    <submittedName>
        <fullName evidence="2">Uncharacterized protein</fullName>
    </submittedName>
</protein>
<dbReference type="EMBL" id="PQAP01000175">
    <property type="protein sequence ID" value="PWB69208.1"/>
    <property type="molecule type" value="Genomic_DNA"/>
</dbReference>
<evidence type="ECO:0000313" key="3">
    <source>
        <dbReference type="Proteomes" id="UP000250918"/>
    </source>
</evidence>
<accession>A0A855X349</accession>
<comment type="caution">
    <text evidence="2">The sequence shown here is derived from an EMBL/GenBank/DDBJ whole genome shotgun (WGS) entry which is preliminary data.</text>
</comment>
<organism evidence="2 3">
    <name type="scientific">candidate division GN15 bacterium</name>
    <dbReference type="NCBI Taxonomy" id="2072418"/>
    <lineage>
        <taxon>Bacteria</taxon>
        <taxon>candidate division GN15</taxon>
    </lineage>
</organism>
<sequence>WVVFFGVVSGLIYFFFSREHTGMFGKASRFGIWVLMVTFGAAFGYTVMGRISLLVGRITFLFRDWLSVIQ</sequence>
<dbReference type="Proteomes" id="UP000250918">
    <property type="component" value="Unassembled WGS sequence"/>
</dbReference>
<keyword evidence="1" id="KW-0812">Transmembrane</keyword>
<dbReference type="AlphaFoldDB" id="A0A855X349"/>